<dbReference type="Proteomes" id="UP000322545">
    <property type="component" value="Unassembled WGS sequence"/>
</dbReference>
<dbReference type="EMBL" id="FRCB01000011">
    <property type="protein sequence ID" value="SHM67097.1"/>
    <property type="molecule type" value="Genomic_DNA"/>
</dbReference>
<keyword evidence="1" id="KW-0732">Signal</keyword>
<evidence type="ECO:0000313" key="2">
    <source>
        <dbReference type="EMBL" id="SHM67097.1"/>
    </source>
</evidence>
<dbReference type="AlphaFoldDB" id="A0A1M7KNU4"/>
<feature type="chain" id="PRO_5012816711" evidence="1">
    <location>
        <begin position="33"/>
        <end position="58"/>
    </location>
</feature>
<evidence type="ECO:0000256" key="1">
    <source>
        <dbReference type="SAM" id="SignalP"/>
    </source>
</evidence>
<accession>A0A1M7KNU4</accession>
<name>A0A1M7KNU4_9RHOB</name>
<gene>
    <name evidence="2" type="ORF">SAMN05443432_11195</name>
</gene>
<reference evidence="2 3" key="1">
    <citation type="submission" date="2016-11" db="EMBL/GenBank/DDBJ databases">
        <authorList>
            <person name="Varghese N."/>
            <person name="Submissions S."/>
        </authorList>
    </citation>
    <scope>NUCLEOTIDE SEQUENCE [LARGE SCALE GENOMIC DNA]</scope>
    <source>
        <strain evidence="2 3">DSM 28249</strain>
    </source>
</reference>
<sequence length="58" mass="6284">MKTLSRDYKGNIMLFAILALFTLVLIPSTALAHDVTPGDAGYIQECLASAPMGQFRVI</sequence>
<feature type="signal peptide" evidence="1">
    <location>
        <begin position="1"/>
        <end position="32"/>
    </location>
</feature>
<keyword evidence="3" id="KW-1185">Reference proteome</keyword>
<evidence type="ECO:0000313" key="3">
    <source>
        <dbReference type="Proteomes" id="UP000322545"/>
    </source>
</evidence>
<organism evidence="2 3">
    <name type="scientific">Roseovarius litoreus</name>
    <dbReference type="NCBI Taxonomy" id="1155722"/>
    <lineage>
        <taxon>Bacteria</taxon>
        <taxon>Pseudomonadati</taxon>
        <taxon>Pseudomonadota</taxon>
        <taxon>Alphaproteobacteria</taxon>
        <taxon>Rhodobacterales</taxon>
        <taxon>Roseobacteraceae</taxon>
        <taxon>Roseovarius</taxon>
    </lineage>
</organism>
<protein>
    <submittedName>
        <fullName evidence="2">Uncharacterized protein</fullName>
    </submittedName>
</protein>
<proteinExistence type="predicted"/>